<evidence type="ECO:0000313" key="2">
    <source>
        <dbReference type="EMBL" id="AAW27522.1"/>
    </source>
</evidence>
<accession>Q5D9I4</accession>
<sequence>MESPSAVMVAGVRTGSFFNQSRLTLWQICMLVFLLVLQLPVTLAASLIHVSEVSSVQLYQHCRDVSTEMLLRLNLSLGGVERVVEIDETAIRKRKYDRGRSVKTEWVSTSYFNLTGSFLVFTTKH</sequence>
<feature type="transmembrane region" description="Helical" evidence="1">
    <location>
        <begin position="25"/>
        <end position="48"/>
    </location>
</feature>
<reference evidence="2" key="2">
    <citation type="journal article" date="2006" name="PLoS Pathog.">
        <title>New perspectives on host-parasite interplay by comparative transcriptomic and proteomic analyses of Schistosoma japonicum.</title>
        <authorList>
            <person name="Liu F."/>
            <person name="Lu J."/>
            <person name="Hu W."/>
            <person name="Wang S.Y."/>
            <person name="Cui S.J."/>
            <person name="Chi M."/>
            <person name="Yan Q."/>
            <person name="Wang X.R."/>
            <person name="Song H.D."/>
            <person name="Xu X.N."/>
            <person name="Wang J.J."/>
            <person name="Zhang X.L."/>
            <person name="Zhang X."/>
            <person name="Wang Z.Q."/>
            <person name="Xue C.L."/>
            <person name="Brindley P.J."/>
            <person name="McManus D.P."/>
            <person name="Yang P.Y."/>
            <person name="Feng Z."/>
            <person name="Chen Z."/>
            <person name="Han Z.G."/>
        </authorList>
    </citation>
    <scope>NUCLEOTIDE SEQUENCE</scope>
</reference>
<name>Q5D9I4_SCHJA</name>
<reference evidence="2" key="1">
    <citation type="submission" date="2004-11" db="EMBL/GenBank/DDBJ databases">
        <title>The full-length cDNA sequences of Schistosoma japonicum genes.</title>
        <authorList>
            <person name="Han Z."/>
        </authorList>
    </citation>
    <scope>NUCLEOTIDE SEQUENCE</scope>
</reference>
<keyword evidence="1" id="KW-0812">Transmembrane</keyword>
<dbReference type="EMBL" id="AY815790">
    <property type="protein sequence ID" value="AAW27522.1"/>
    <property type="molecule type" value="mRNA"/>
</dbReference>
<dbReference type="AlphaFoldDB" id="Q5D9I4"/>
<organism evidence="2">
    <name type="scientific">Schistosoma japonicum</name>
    <name type="common">Blood fluke</name>
    <dbReference type="NCBI Taxonomy" id="6182"/>
    <lineage>
        <taxon>Eukaryota</taxon>
        <taxon>Metazoa</taxon>
        <taxon>Spiralia</taxon>
        <taxon>Lophotrochozoa</taxon>
        <taxon>Platyhelminthes</taxon>
        <taxon>Trematoda</taxon>
        <taxon>Digenea</taxon>
        <taxon>Strigeidida</taxon>
        <taxon>Schistosomatoidea</taxon>
        <taxon>Schistosomatidae</taxon>
        <taxon>Schistosoma</taxon>
    </lineage>
</organism>
<keyword evidence="1" id="KW-0472">Membrane</keyword>
<proteinExistence type="evidence at transcript level"/>
<protein>
    <submittedName>
        <fullName evidence="2">SJCHGC02977 protein</fullName>
    </submittedName>
</protein>
<evidence type="ECO:0000256" key="1">
    <source>
        <dbReference type="SAM" id="Phobius"/>
    </source>
</evidence>
<keyword evidence="1" id="KW-1133">Transmembrane helix</keyword>